<evidence type="ECO:0000313" key="1">
    <source>
        <dbReference type="EMBL" id="GAA4133757.1"/>
    </source>
</evidence>
<proteinExistence type="predicted"/>
<dbReference type="RefSeq" id="WP_344673208.1">
    <property type="nucleotide sequence ID" value="NZ_BAAAZI010000004.1"/>
</dbReference>
<evidence type="ECO:0008006" key="3">
    <source>
        <dbReference type="Google" id="ProtNLM"/>
    </source>
</evidence>
<name>A0ABP7YC72_9SPHI</name>
<sequence length="154" mass="17679">MKRVWIYQADRFFTQPELRLAEEKLADFVREWTAHGSQLAGLAEIKHNLFVVFTVDEAMAQVTGCSIDKSVHILKQLEKDLNIGLFNRMLISYRDKEGNIQLVSRDVFAALCQEGEVNADTPVFNNLIQTADDISTKWEVPFKDSWHASVFQCK</sequence>
<evidence type="ECO:0000313" key="2">
    <source>
        <dbReference type="Proteomes" id="UP001500101"/>
    </source>
</evidence>
<protein>
    <recommendedName>
        <fullName evidence="3">ABC transporter ATPase</fullName>
    </recommendedName>
</protein>
<organism evidence="1 2">
    <name type="scientific">Sphingobacterium kyonggiense</name>
    <dbReference type="NCBI Taxonomy" id="714075"/>
    <lineage>
        <taxon>Bacteria</taxon>
        <taxon>Pseudomonadati</taxon>
        <taxon>Bacteroidota</taxon>
        <taxon>Sphingobacteriia</taxon>
        <taxon>Sphingobacteriales</taxon>
        <taxon>Sphingobacteriaceae</taxon>
        <taxon>Sphingobacterium</taxon>
    </lineage>
</organism>
<accession>A0ABP7YC72</accession>
<gene>
    <name evidence="1" type="ORF">GCM10022216_06090</name>
</gene>
<dbReference type="EMBL" id="BAAAZI010000004">
    <property type="protein sequence ID" value="GAA4133757.1"/>
    <property type="molecule type" value="Genomic_DNA"/>
</dbReference>
<reference evidence="2" key="1">
    <citation type="journal article" date="2019" name="Int. J. Syst. Evol. Microbiol.">
        <title>The Global Catalogue of Microorganisms (GCM) 10K type strain sequencing project: providing services to taxonomists for standard genome sequencing and annotation.</title>
        <authorList>
            <consortium name="The Broad Institute Genomics Platform"/>
            <consortium name="The Broad Institute Genome Sequencing Center for Infectious Disease"/>
            <person name="Wu L."/>
            <person name="Ma J."/>
        </authorList>
    </citation>
    <scope>NUCLEOTIDE SEQUENCE [LARGE SCALE GENOMIC DNA]</scope>
    <source>
        <strain evidence="2">JCM 16704</strain>
    </source>
</reference>
<comment type="caution">
    <text evidence="1">The sequence shown here is derived from an EMBL/GenBank/DDBJ whole genome shotgun (WGS) entry which is preliminary data.</text>
</comment>
<dbReference type="Proteomes" id="UP001500101">
    <property type="component" value="Unassembled WGS sequence"/>
</dbReference>
<keyword evidence="2" id="KW-1185">Reference proteome</keyword>